<reference evidence="14" key="2">
    <citation type="submission" date="2018-02" db="UniProtKB">
        <authorList>
            <consortium name="EnsemblPlants"/>
        </authorList>
    </citation>
    <scope>IDENTIFICATION</scope>
    <source>
        <strain evidence="14">Williams 82</strain>
    </source>
</reference>
<reference evidence="13 14" key="1">
    <citation type="journal article" date="2010" name="Nature">
        <title>Genome sequence of the palaeopolyploid soybean.</title>
        <authorList>
            <person name="Schmutz J."/>
            <person name="Cannon S.B."/>
            <person name="Schlueter J."/>
            <person name="Ma J."/>
            <person name="Mitros T."/>
            <person name="Nelson W."/>
            <person name="Hyten D.L."/>
            <person name="Song Q."/>
            <person name="Thelen J.J."/>
            <person name="Cheng J."/>
            <person name="Xu D."/>
            <person name="Hellsten U."/>
            <person name="May G.D."/>
            <person name="Yu Y."/>
            <person name="Sakurai T."/>
            <person name="Umezawa T."/>
            <person name="Bhattacharyya M.K."/>
            <person name="Sandhu D."/>
            <person name="Valliyodan B."/>
            <person name="Lindquist E."/>
            <person name="Peto M."/>
            <person name="Grant D."/>
            <person name="Shu S."/>
            <person name="Goodstein D."/>
            <person name="Barry K."/>
            <person name="Futrell-Griggs M."/>
            <person name="Abernathy B."/>
            <person name="Du J."/>
            <person name="Tian Z."/>
            <person name="Zhu L."/>
            <person name="Gill N."/>
            <person name="Joshi T."/>
            <person name="Libault M."/>
            <person name="Sethuraman A."/>
            <person name="Zhang X.-C."/>
            <person name="Shinozaki K."/>
            <person name="Nguyen H.T."/>
            <person name="Wing R.A."/>
            <person name="Cregan P."/>
            <person name="Specht J."/>
            <person name="Grimwood J."/>
            <person name="Rokhsar D."/>
            <person name="Stacey G."/>
            <person name="Shoemaker R.C."/>
            <person name="Jackson S.A."/>
        </authorList>
    </citation>
    <scope>NUCLEOTIDE SEQUENCE</scope>
    <source>
        <strain evidence="14">cv. Williams 82</strain>
        <tissue evidence="13">Callus</tissue>
    </source>
</reference>
<sequence>MFSLIEQPQPSRTQAEENNEHSQKITLGLVLDGDFPLLKPPSSHDGLIVPDINSNGRSFRNYYGESERHKSVKEFYRQQHIGQTYEFAKKMTEEYGKLNRVEMSIRECSEAARKDYPNEDWLHLTALIHDLGKVLLLPSFGGLPQWTVVGDSFSLGCAFQEANTHFKKKKGLYATGLGLDNVIMSWGHDEYMYLLYTRQEHTKAIEDVKNFKWQEIFHKYVLYSKSNVRIDVEKVKPYYMSLIEKYFPQSSNGKDNRKWR</sequence>
<evidence type="ECO:0000256" key="11">
    <source>
        <dbReference type="RuleBase" id="RU367039"/>
    </source>
</evidence>
<evidence type="ECO:0000256" key="6">
    <source>
        <dbReference type="ARBA" id="ARBA00022644"/>
    </source>
</evidence>
<evidence type="ECO:0000313" key="15">
    <source>
        <dbReference type="Proteomes" id="UP000008827"/>
    </source>
</evidence>
<accession>A0A0R0IJW4</accession>
<keyword evidence="9 10" id="KW-0408">Iron</keyword>
<evidence type="ECO:0000256" key="7">
    <source>
        <dbReference type="ARBA" id="ARBA00022723"/>
    </source>
</evidence>
<dbReference type="EMBL" id="CM000841">
    <property type="protein sequence ID" value="KRH42624.1"/>
    <property type="molecule type" value="Genomic_DNA"/>
</dbReference>
<dbReference type="GO" id="GO:0019853">
    <property type="term" value="P:L-ascorbic acid biosynthetic process"/>
    <property type="evidence" value="ECO:0007669"/>
    <property type="project" value="UniProtKB-KW"/>
</dbReference>
<evidence type="ECO:0000256" key="12">
    <source>
        <dbReference type="SAM" id="MobiDB-lite"/>
    </source>
</evidence>
<dbReference type="UniPathway" id="UPA00111">
    <property type="reaction ID" value="UER00527"/>
</dbReference>
<evidence type="ECO:0000313" key="13">
    <source>
        <dbReference type="EMBL" id="KRH42624.1"/>
    </source>
</evidence>
<dbReference type="GO" id="GO:0005506">
    <property type="term" value="F:iron ion binding"/>
    <property type="evidence" value="ECO:0007669"/>
    <property type="project" value="InterPro"/>
</dbReference>
<comment type="pathway">
    <text evidence="2 11">Polyol metabolism; myo-inositol degradation into D-glucuronate; D-glucuronate from myo-inositol: step 1/1.</text>
</comment>
<dbReference type="Proteomes" id="UP000008827">
    <property type="component" value="Chromosome 8"/>
</dbReference>
<evidence type="ECO:0000256" key="1">
    <source>
        <dbReference type="ARBA" id="ARBA00004496"/>
    </source>
</evidence>
<organism evidence="13">
    <name type="scientific">Glycine max</name>
    <name type="common">Soybean</name>
    <name type="synonym">Glycine hispida</name>
    <dbReference type="NCBI Taxonomy" id="3847"/>
    <lineage>
        <taxon>Eukaryota</taxon>
        <taxon>Viridiplantae</taxon>
        <taxon>Streptophyta</taxon>
        <taxon>Embryophyta</taxon>
        <taxon>Tracheophyta</taxon>
        <taxon>Spermatophyta</taxon>
        <taxon>Magnoliopsida</taxon>
        <taxon>eudicotyledons</taxon>
        <taxon>Gunneridae</taxon>
        <taxon>Pentapetalae</taxon>
        <taxon>rosids</taxon>
        <taxon>fabids</taxon>
        <taxon>Fabales</taxon>
        <taxon>Fabaceae</taxon>
        <taxon>Papilionoideae</taxon>
        <taxon>50 kb inversion clade</taxon>
        <taxon>NPAAA clade</taxon>
        <taxon>indigoferoid/millettioid clade</taxon>
        <taxon>Phaseoleae</taxon>
        <taxon>Glycine</taxon>
        <taxon>Glycine subgen. Soja</taxon>
    </lineage>
</organism>
<dbReference type="Pfam" id="PF05153">
    <property type="entry name" value="MIOX"/>
    <property type="match status" value="2"/>
</dbReference>
<evidence type="ECO:0000256" key="5">
    <source>
        <dbReference type="ARBA" id="ARBA00022490"/>
    </source>
</evidence>
<keyword evidence="6" id="KW-0060">Ascorbate biosynthesis</keyword>
<dbReference type="GO" id="GO:0050113">
    <property type="term" value="F:inositol oxygenase activity"/>
    <property type="evidence" value="ECO:0000318"/>
    <property type="project" value="GO_Central"/>
</dbReference>
<keyword evidence="15" id="KW-1185">Reference proteome</keyword>
<dbReference type="EnsemblPlants" id="KRH42624">
    <property type="protein sequence ID" value="KRH42624"/>
    <property type="gene ID" value="GLYMA_08G101300"/>
</dbReference>
<feature type="binding site" evidence="10">
    <location>
        <position position="130"/>
    </location>
    <ligand>
        <name>Fe cation</name>
        <dbReference type="ChEBI" id="CHEBI:24875"/>
        <label>1</label>
    </ligand>
</feature>
<keyword evidence="8 11" id="KW-0560">Oxidoreductase</keyword>
<proteinExistence type="inferred from homology"/>
<evidence type="ECO:0000256" key="8">
    <source>
        <dbReference type="ARBA" id="ARBA00023002"/>
    </source>
</evidence>
<evidence type="ECO:0000256" key="2">
    <source>
        <dbReference type="ARBA" id="ARBA00005167"/>
    </source>
</evidence>
<evidence type="ECO:0000256" key="3">
    <source>
        <dbReference type="ARBA" id="ARBA00005286"/>
    </source>
</evidence>
<reference evidence="13" key="3">
    <citation type="submission" date="2018-07" db="EMBL/GenBank/DDBJ databases">
        <title>WGS assembly of Glycine max.</title>
        <authorList>
            <person name="Schmutz J."/>
            <person name="Cannon S."/>
            <person name="Schlueter J."/>
            <person name="Ma J."/>
            <person name="Mitros T."/>
            <person name="Nelson W."/>
            <person name="Hyten D."/>
            <person name="Song Q."/>
            <person name="Thelen J."/>
            <person name="Cheng J."/>
            <person name="Xu D."/>
            <person name="Hellsten U."/>
            <person name="May G."/>
            <person name="Yu Y."/>
            <person name="Sakurai T."/>
            <person name="Umezawa T."/>
            <person name="Bhattacharyya M."/>
            <person name="Sandhu D."/>
            <person name="Valliyodan B."/>
            <person name="Lindquist E."/>
            <person name="Peto M."/>
            <person name="Grant D."/>
            <person name="Shu S."/>
            <person name="Goodstein D."/>
            <person name="Barry K."/>
            <person name="Futrell-Griggs M."/>
            <person name="Abernathy B."/>
            <person name="Du J."/>
            <person name="Tian Z."/>
            <person name="Zhu L."/>
            <person name="Gill N."/>
            <person name="Joshi T."/>
            <person name="Libault M."/>
            <person name="Sethuraman A."/>
            <person name="Zhang X."/>
            <person name="Shinozaki K."/>
            <person name="Nguyen H."/>
            <person name="Wing R."/>
            <person name="Cregan P."/>
            <person name="Specht J."/>
            <person name="Grimwood J."/>
            <person name="Rokhsar D."/>
            <person name="Stacey G."/>
            <person name="Shoemaker R."/>
            <person name="Jackson S."/>
        </authorList>
    </citation>
    <scope>NUCLEOTIDE SEQUENCE</scope>
    <source>
        <tissue evidence="13">Callus</tissue>
    </source>
</reference>
<dbReference type="SUPFAM" id="SSF109604">
    <property type="entry name" value="HD-domain/PDEase-like"/>
    <property type="match status" value="1"/>
</dbReference>
<feature type="region of interest" description="Disordered" evidence="12">
    <location>
        <begin position="1"/>
        <end position="21"/>
    </location>
</feature>
<evidence type="ECO:0000256" key="4">
    <source>
        <dbReference type="ARBA" id="ARBA00011919"/>
    </source>
</evidence>
<dbReference type="GO" id="GO:0005737">
    <property type="term" value="C:cytoplasm"/>
    <property type="evidence" value="ECO:0007669"/>
    <property type="project" value="UniProtKB-SubCell"/>
</dbReference>
<dbReference type="PANTHER" id="PTHR12588">
    <property type="entry name" value="MYOINOSITOL OXYGENASE"/>
    <property type="match status" value="1"/>
</dbReference>
<dbReference type="EC" id="1.13.99.1" evidence="4 11"/>
<feature type="binding site" evidence="10">
    <location>
        <position position="129"/>
    </location>
    <ligand>
        <name>Fe cation</name>
        <dbReference type="ChEBI" id="CHEBI:24875"/>
        <label>1</label>
    </ligand>
</feature>
<name>A0A0R0IJW4_SOYBN</name>
<dbReference type="InterPro" id="IPR007828">
    <property type="entry name" value="Inositol_oxygenase"/>
</dbReference>
<keyword evidence="5 11" id="KW-0963">Cytoplasm</keyword>
<dbReference type="PANTHER" id="PTHR12588:SF12">
    <property type="entry name" value="INOSITOL OXYGENASE 1"/>
    <property type="match status" value="1"/>
</dbReference>
<feature type="compositionally biased region" description="Polar residues" evidence="12">
    <location>
        <begin position="1"/>
        <end position="13"/>
    </location>
</feature>
<keyword evidence="7 10" id="KW-0479">Metal-binding</keyword>
<evidence type="ECO:0000313" key="14">
    <source>
        <dbReference type="EnsemblPlants" id="KRH42624"/>
    </source>
</evidence>
<dbReference type="InParanoid" id="A0A0R0IJW4"/>
<feature type="binding site" evidence="10">
    <location>
        <position position="188"/>
    </location>
    <ligand>
        <name>Fe cation</name>
        <dbReference type="ChEBI" id="CHEBI:24875"/>
        <label>1</label>
    </ligand>
</feature>
<comment type="cofactor">
    <cofactor evidence="10 11">
        <name>Fe cation</name>
        <dbReference type="ChEBI" id="CHEBI:24875"/>
    </cofactor>
    <text evidence="10 11">Binds 2 iron ions per subunit.</text>
</comment>
<evidence type="ECO:0000256" key="9">
    <source>
        <dbReference type="ARBA" id="ARBA00023004"/>
    </source>
</evidence>
<evidence type="ECO:0000256" key="10">
    <source>
        <dbReference type="PIRSR" id="PIRSR607828-2"/>
    </source>
</evidence>
<dbReference type="AlphaFoldDB" id="A0A0R0IJW4"/>
<dbReference type="SMR" id="A0A0R0IJW4"/>
<comment type="subcellular location">
    <subcellularLocation>
        <location evidence="1 11">Cytoplasm</location>
    </subcellularLocation>
</comment>
<dbReference type="GO" id="GO:0019310">
    <property type="term" value="P:inositol catabolic process"/>
    <property type="evidence" value="ECO:0000318"/>
    <property type="project" value="GO_Central"/>
</dbReference>
<comment type="catalytic activity">
    <reaction evidence="11">
        <text>myo-inositol + O2 = D-glucuronate + H2O + H(+)</text>
        <dbReference type="Rhea" id="RHEA:23696"/>
        <dbReference type="ChEBI" id="CHEBI:15377"/>
        <dbReference type="ChEBI" id="CHEBI:15378"/>
        <dbReference type="ChEBI" id="CHEBI:15379"/>
        <dbReference type="ChEBI" id="CHEBI:17268"/>
        <dbReference type="ChEBI" id="CHEBI:58720"/>
        <dbReference type="EC" id="1.13.99.1"/>
    </reaction>
</comment>
<comment type="similarity">
    <text evidence="3 11">Belongs to the myo-inositol oxygenase family.</text>
</comment>
<dbReference type="Gramene" id="KRH42624">
    <property type="protein sequence ID" value="KRH42624"/>
    <property type="gene ID" value="GLYMA_08G101300"/>
</dbReference>
<gene>
    <name evidence="13" type="ORF">GLYMA_08G101300</name>
</gene>
<protein>
    <recommendedName>
        <fullName evidence="4 11">Inositol oxygenase</fullName>
        <ecNumber evidence="4 11">1.13.99.1</ecNumber>
    </recommendedName>
    <alternativeName>
        <fullName evidence="11">Myo-inositol oxygenase</fullName>
    </alternativeName>
</protein>